<feature type="compositionally biased region" description="Pro residues" evidence="9">
    <location>
        <begin position="284"/>
        <end position="297"/>
    </location>
</feature>
<organism evidence="10 11">
    <name type="scientific">Dimargaris cristalligena</name>
    <dbReference type="NCBI Taxonomy" id="215637"/>
    <lineage>
        <taxon>Eukaryota</taxon>
        <taxon>Fungi</taxon>
        <taxon>Fungi incertae sedis</taxon>
        <taxon>Zoopagomycota</taxon>
        <taxon>Kickxellomycotina</taxon>
        <taxon>Dimargaritomycetes</taxon>
        <taxon>Dimargaritales</taxon>
        <taxon>Dimargaritaceae</taxon>
        <taxon>Dimargaris</taxon>
    </lineage>
</organism>
<dbReference type="PANTHER" id="PTHR13768">
    <property type="entry name" value="SOLUBLE NSF ATTACHMENT PROTEIN SNAP"/>
    <property type="match status" value="1"/>
</dbReference>
<keyword evidence="11" id="KW-1185">Reference proteome</keyword>
<proteinExistence type="inferred from homology"/>
<keyword evidence="3" id="KW-0813">Transport</keyword>
<evidence type="ECO:0000256" key="3">
    <source>
        <dbReference type="ARBA" id="ARBA00022448"/>
    </source>
</evidence>
<dbReference type="Pfam" id="PF14938">
    <property type="entry name" value="SNAP"/>
    <property type="match status" value="1"/>
</dbReference>
<evidence type="ECO:0000256" key="1">
    <source>
        <dbReference type="ARBA" id="ARBA00004170"/>
    </source>
</evidence>
<dbReference type="EMBL" id="ML002272">
    <property type="protein sequence ID" value="RKP39425.1"/>
    <property type="molecule type" value="Genomic_DNA"/>
</dbReference>
<accession>A0A4Q0A077</accession>
<dbReference type="InterPro" id="IPR011990">
    <property type="entry name" value="TPR-like_helical_dom_sf"/>
</dbReference>
<dbReference type="GO" id="GO:0006886">
    <property type="term" value="P:intracellular protein transport"/>
    <property type="evidence" value="ECO:0007669"/>
    <property type="project" value="InterPro"/>
</dbReference>
<keyword evidence="6" id="KW-0472">Membrane</keyword>
<evidence type="ECO:0000256" key="6">
    <source>
        <dbReference type="ARBA" id="ARBA00023136"/>
    </source>
</evidence>
<name>A0A4Q0A077_9FUNG</name>
<dbReference type="GO" id="GO:0005774">
    <property type="term" value="C:vacuolar membrane"/>
    <property type="evidence" value="ECO:0007669"/>
    <property type="project" value="TreeGrafter"/>
</dbReference>
<dbReference type="Proteomes" id="UP000268162">
    <property type="component" value="Unassembled WGS sequence"/>
</dbReference>
<dbReference type="GO" id="GO:0005483">
    <property type="term" value="F:soluble NSF attachment protein activity"/>
    <property type="evidence" value="ECO:0007669"/>
    <property type="project" value="TreeGrafter"/>
</dbReference>
<evidence type="ECO:0000256" key="7">
    <source>
        <dbReference type="ARBA" id="ARBA00040047"/>
    </source>
</evidence>
<gene>
    <name evidence="10" type="ORF">BJ085DRAFT_13827</name>
</gene>
<keyword evidence="5" id="KW-0653">Protein transport</keyword>
<dbReference type="Gene3D" id="1.25.40.10">
    <property type="entry name" value="Tetratricopeptide repeat domain"/>
    <property type="match status" value="1"/>
</dbReference>
<comment type="subcellular location">
    <subcellularLocation>
        <location evidence="1">Membrane</location>
        <topology evidence="1">Peripheral membrane protein</topology>
    </subcellularLocation>
</comment>
<feature type="non-terminal residue" evidence="10">
    <location>
        <position position="1"/>
    </location>
</feature>
<dbReference type="PANTHER" id="PTHR13768:SF2">
    <property type="entry name" value="GAMMA-SOLUBLE NSF ATTACHMENT PROTEIN"/>
    <property type="match status" value="1"/>
</dbReference>
<feature type="region of interest" description="Disordered" evidence="9">
    <location>
        <begin position="255"/>
        <end position="306"/>
    </location>
</feature>
<sequence length="306" mass="33346">GWFRKPEWDIAGQLYEKAATAFKAGRSPDNAIRAYQKSGEALAKFGSVYLAGNAYEKAGIIAQQSQDKVLAIEMYIQASNLYLAHGSSPDKAAGIVEKAAQLCEPLDPDRAIELYKQSCSIFESEDRDRMAIETIKNAVGCAIRLGQLPTAVYFLDKLAAATRVLIRRSETDKARLSAIVVTLALDDMVEARKRLDAWLFAFTAQALVDAFEHWDGPRLQEILKNPQHVQTLQFLLAEVVRLAFKLNVPGSGTAPAIAENQRQPPSPATSTGNPAKASGIIEKQPPPPTSQTQPPPSLNEDDDGLC</sequence>
<dbReference type="STRING" id="215637.A0A4Q0A077"/>
<evidence type="ECO:0000256" key="5">
    <source>
        <dbReference type="ARBA" id="ARBA00022927"/>
    </source>
</evidence>
<evidence type="ECO:0000313" key="11">
    <source>
        <dbReference type="Proteomes" id="UP000268162"/>
    </source>
</evidence>
<dbReference type="SUPFAM" id="SSF48452">
    <property type="entry name" value="TPR-like"/>
    <property type="match status" value="1"/>
</dbReference>
<evidence type="ECO:0000256" key="4">
    <source>
        <dbReference type="ARBA" id="ARBA00022892"/>
    </source>
</evidence>
<evidence type="ECO:0000256" key="2">
    <source>
        <dbReference type="ARBA" id="ARBA00010050"/>
    </source>
</evidence>
<comment type="similarity">
    <text evidence="2">Belongs to the SNAP family.</text>
</comment>
<dbReference type="GO" id="GO:0019905">
    <property type="term" value="F:syntaxin binding"/>
    <property type="evidence" value="ECO:0007669"/>
    <property type="project" value="TreeGrafter"/>
</dbReference>
<keyword evidence="4" id="KW-0931">ER-Golgi transport</keyword>
<evidence type="ECO:0000256" key="9">
    <source>
        <dbReference type="SAM" id="MobiDB-lite"/>
    </source>
</evidence>
<evidence type="ECO:0000313" key="10">
    <source>
        <dbReference type="EMBL" id="RKP39425.1"/>
    </source>
</evidence>
<dbReference type="GO" id="GO:0031201">
    <property type="term" value="C:SNARE complex"/>
    <property type="evidence" value="ECO:0007669"/>
    <property type="project" value="TreeGrafter"/>
</dbReference>
<feature type="compositionally biased region" description="Polar residues" evidence="9">
    <location>
        <begin position="260"/>
        <end position="273"/>
    </location>
</feature>
<dbReference type="AlphaFoldDB" id="A0A4Q0A077"/>
<reference evidence="11" key="1">
    <citation type="journal article" date="2018" name="Nat. Microbiol.">
        <title>Leveraging single-cell genomics to expand the fungal tree of life.</title>
        <authorList>
            <person name="Ahrendt S.R."/>
            <person name="Quandt C.A."/>
            <person name="Ciobanu D."/>
            <person name="Clum A."/>
            <person name="Salamov A."/>
            <person name="Andreopoulos B."/>
            <person name="Cheng J.F."/>
            <person name="Woyke T."/>
            <person name="Pelin A."/>
            <person name="Henrissat B."/>
            <person name="Reynolds N.K."/>
            <person name="Benny G.L."/>
            <person name="Smith M.E."/>
            <person name="James T.Y."/>
            <person name="Grigoriev I.V."/>
        </authorList>
    </citation>
    <scope>NUCLEOTIDE SEQUENCE [LARGE SCALE GENOMIC DNA]</scope>
    <source>
        <strain evidence="11">RSA 468</strain>
    </source>
</reference>
<dbReference type="GO" id="GO:0016192">
    <property type="term" value="P:vesicle-mediated transport"/>
    <property type="evidence" value="ECO:0007669"/>
    <property type="project" value="UniProtKB-KW"/>
</dbReference>
<evidence type="ECO:0000256" key="8">
    <source>
        <dbReference type="ARBA" id="ARBA00042485"/>
    </source>
</evidence>
<protein>
    <recommendedName>
        <fullName evidence="7">Gamma-soluble NSF attachment protein</fullName>
    </recommendedName>
    <alternativeName>
        <fullName evidence="8">N-ethylmaleimide-sensitive factor attachment protein gamma</fullName>
    </alternativeName>
</protein>
<dbReference type="InterPro" id="IPR000744">
    <property type="entry name" value="NSF_attach"/>
</dbReference>